<dbReference type="PANTHER" id="PTHR14614">
    <property type="entry name" value="HEPATOCELLULAR CARCINOMA-ASSOCIATED ANTIGEN"/>
    <property type="match status" value="1"/>
</dbReference>
<sequence>MSGNDFSEPLPWQRSHLGYEGRFVEDVEVAIPDGKTVRVSQTANPLQKGKKQVAKAKAKNKANKTRSSGADPDALDDDPAATGTTVWDCGILLPTYLNSCVDDTAHNPFAGLVTQLPFDKCIELGCGTGVASICLAAYGKLAKSYTLTDIPVCVSHIQGNVDKNRDLWDAAAVNVQVAPLSWGNEGDVHALPVRPPFDLIVGTDVIYYDEEVDQIKTLLEAITHLSSSSTLVFLALDKQHAPNSVDLFIETVRAGGLWSNVVDMSARVPRDMITETAVVLRLSGFTVKNKMLRK</sequence>
<dbReference type="PANTHER" id="PTHR14614:SF109">
    <property type="entry name" value="RIBOSOMAL LYSINE N-METHYLTRANSFERASE 5"/>
    <property type="match status" value="1"/>
</dbReference>
<proteinExistence type="predicted"/>
<dbReference type="InterPro" id="IPR029063">
    <property type="entry name" value="SAM-dependent_MTases_sf"/>
</dbReference>
<dbReference type="Pfam" id="PF10294">
    <property type="entry name" value="Methyltransf_16"/>
    <property type="match status" value="1"/>
</dbReference>
<dbReference type="EMBL" id="HBFA01037457">
    <property type="protein sequence ID" value="CAD8688634.1"/>
    <property type="molecule type" value="Transcribed_RNA"/>
</dbReference>
<dbReference type="Gene3D" id="3.40.50.150">
    <property type="entry name" value="Vaccinia Virus protein VP39"/>
    <property type="match status" value="1"/>
</dbReference>
<dbReference type="AlphaFoldDB" id="A0A7S0RV83"/>
<evidence type="ECO:0000313" key="2">
    <source>
        <dbReference type="EMBL" id="CAD8688634.1"/>
    </source>
</evidence>
<accession>A0A7S0RV83</accession>
<evidence type="ECO:0000256" key="1">
    <source>
        <dbReference type="SAM" id="MobiDB-lite"/>
    </source>
</evidence>
<feature type="region of interest" description="Disordered" evidence="1">
    <location>
        <begin position="40"/>
        <end position="77"/>
    </location>
</feature>
<protein>
    <recommendedName>
        <fullName evidence="3">Calmodulin-lysine N-methyltransferase</fullName>
    </recommendedName>
</protein>
<reference evidence="2" key="1">
    <citation type="submission" date="2021-01" db="EMBL/GenBank/DDBJ databases">
        <authorList>
            <person name="Corre E."/>
            <person name="Pelletier E."/>
            <person name="Niang G."/>
            <person name="Scheremetjew M."/>
            <person name="Finn R."/>
            <person name="Kale V."/>
            <person name="Holt S."/>
            <person name="Cochrane G."/>
            <person name="Meng A."/>
            <person name="Brown T."/>
            <person name="Cohen L."/>
        </authorList>
    </citation>
    <scope>NUCLEOTIDE SEQUENCE</scope>
    <source>
        <strain evidence="2">CCMP722</strain>
    </source>
</reference>
<name>A0A7S0RV83_9CHLO</name>
<dbReference type="SUPFAM" id="SSF53335">
    <property type="entry name" value="S-adenosyl-L-methionine-dependent methyltransferases"/>
    <property type="match status" value="1"/>
</dbReference>
<gene>
    <name evidence="2" type="ORF">POBO1169_LOCUS18722</name>
</gene>
<organism evidence="2">
    <name type="scientific">Pyramimonas obovata</name>
    <dbReference type="NCBI Taxonomy" id="1411642"/>
    <lineage>
        <taxon>Eukaryota</taxon>
        <taxon>Viridiplantae</taxon>
        <taxon>Chlorophyta</taxon>
        <taxon>Pyramimonadophyceae</taxon>
        <taxon>Pyramimonadales</taxon>
        <taxon>Pyramimonadaceae</taxon>
        <taxon>Pyramimonas</taxon>
        <taxon>Pyramimonas incertae sedis</taxon>
    </lineage>
</organism>
<evidence type="ECO:0008006" key="3">
    <source>
        <dbReference type="Google" id="ProtNLM"/>
    </source>
</evidence>
<dbReference type="InterPro" id="IPR019410">
    <property type="entry name" value="Methyltransf_16"/>
</dbReference>
<dbReference type="CDD" id="cd02440">
    <property type="entry name" value="AdoMet_MTases"/>
    <property type="match status" value="1"/>
</dbReference>
<feature type="compositionally biased region" description="Basic residues" evidence="1">
    <location>
        <begin position="48"/>
        <end position="64"/>
    </location>
</feature>